<organism evidence="3 4">
    <name type="scientific">Nakamurella flava</name>
    <dbReference type="NCBI Taxonomy" id="2576308"/>
    <lineage>
        <taxon>Bacteria</taxon>
        <taxon>Bacillati</taxon>
        <taxon>Actinomycetota</taxon>
        <taxon>Actinomycetes</taxon>
        <taxon>Nakamurellales</taxon>
        <taxon>Nakamurellaceae</taxon>
        <taxon>Nakamurella</taxon>
    </lineage>
</organism>
<feature type="signal peptide" evidence="2">
    <location>
        <begin position="1"/>
        <end position="19"/>
    </location>
</feature>
<dbReference type="PANTHER" id="PTHR42928:SF3">
    <property type="entry name" value="UPF0065 PROTEIN YFLP"/>
    <property type="match status" value="1"/>
</dbReference>
<dbReference type="Gene3D" id="3.40.190.150">
    <property type="entry name" value="Bordetella uptake gene, domain 1"/>
    <property type="match status" value="1"/>
</dbReference>
<keyword evidence="2" id="KW-0732">Signal</keyword>
<evidence type="ECO:0000313" key="4">
    <source>
        <dbReference type="Proteomes" id="UP000306985"/>
    </source>
</evidence>
<comment type="similarity">
    <text evidence="1">Belongs to the UPF0065 (bug) family.</text>
</comment>
<dbReference type="AlphaFoldDB" id="A0A4V6CSY4"/>
<dbReference type="PANTHER" id="PTHR42928">
    <property type="entry name" value="TRICARBOXYLATE-BINDING PROTEIN"/>
    <property type="match status" value="1"/>
</dbReference>
<evidence type="ECO:0000313" key="3">
    <source>
        <dbReference type="EMBL" id="TKV57425.1"/>
    </source>
</evidence>
<reference evidence="3 4" key="1">
    <citation type="submission" date="2019-05" db="EMBL/GenBank/DDBJ databases">
        <title>Nakamurella sp. N5BH11, whole genome shotgun sequence.</title>
        <authorList>
            <person name="Tuo L."/>
        </authorList>
    </citation>
    <scope>NUCLEOTIDE SEQUENCE [LARGE SCALE GENOMIC DNA]</scope>
    <source>
        <strain evidence="3 4">N5BH11</strain>
    </source>
</reference>
<dbReference type="PIRSF" id="PIRSF017082">
    <property type="entry name" value="YflP"/>
    <property type="match status" value="1"/>
</dbReference>
<dbReference type="InterPro" id="IPR005064">
    <property type="entry name" value="BUG"/>
</dbReference>
<dbReference type="SUPFAM" id="SSF53850">
    <property type="entry name" value="Periplasmic binding protein-like II"/>
    <property type="match status" value="1"/>
</dbReference>
<gene>
    <name evidence="3" type="ORF">FDO65_17310</name>
</gene>
<dbReference type="Gene3D" id="3.40.190.10">
    <property type="entry name" value="Periplasmic binding protein-like II"/>
    <property type="match status" value="1"/>
</dbReference>
<evidence type="ECO:0000256" key="1">
    <source>
        <dbReference type="ARBA" id="ARBA00006987"/>
    </source>
</evidence>
<keyword evidence="4" id="KW-1185">Reference proteome</keyword>
<protein>
    <submittedName>
        <fullName evidence="3">Tripartite tricarboxylate transporter substrate binding protein</fullName>
    </submittedName>
</protein>
<feature type="chain" id="PRO_5039325729" evidence="2">
    <location>
        <begin position="20"/>
        <end position="316"/>
    </location>
</feature>
<dbReference type="Pfam" id="PF03401">
    <property type="entry name" value="TctC"/>
    <property type="match status" value="1"/>
</dbReference>
<name>A0A4V6CSY4_9ACTN</name>
<dbReference type="Proteomes" id="UP000306985">
    <property type="component" value="Unassembled WGS sequence"/>
</dbReference>
<dbReference type="EMBL" id="SZZH01000005">
    <property type="protein sequence ID" value="TKV57425.1"/>
    <property type="molecule type" value="Genomic_DNA"/>
</dbReference>
<proteinExistence type="inferred from homology"/>
<evidence type="ECO:0000256" key="2">
    <source>
        <dbReference type="SAM" id="SignalP"/>
    </source>
</evidence>
<comment type="caution">
    <text evidence="3">The sequence shown here is derived from an EMBL/GenBank/DDBJ whole genome shotgun (WGS) entry which is preliminary data.</text>
</comment>
<sequence length="316" mass="33094">MRRFAVLLAVLLSVAGGCATDAYPPLRILVPSNAGGGYDVTARIAAELLDSEGIVDHPEVFNVAGGGGAVGLTRMVQESGNSDLLMLMGLGVVAASITGNSPARVTRVVPIARLITEPEVVLVRAASPYRTLDELVADWRLRGAGLRIGGGSIPGGTDNLMLLQLARAAGIPATDVGYVPHEGGGQLLPALLDGSIDAAVSGPREVLEQVRSGQLRVLATSGTQRLSSVDAPTLREAGYDVAFTNWRGVVAPPGIPQATRQRFVALFTNLHSSPGWQQQLAENGWQDAFLTGTEFGDFLTDQDAAVRRELQELGLA</sequence>
<dbReference type="OrthoDB" id="9780943at2"/>
<dbReference type="InterPro" id="IPR042100">
    <property type="entry name" value="Bug_dom1"/>
</dbReference>
<dbReference type="PROSITE" id="PS51257">
    <property type="entry name" value="PROKAR_LIPOPROTEIN"/>
    <property type="match status" value="1"/>
</dbReference>
<dbReference type="CDD" id="cd07012">
    <property type="entry name" value="PBP2_Bug_TTT"/>
    <property type="match status" value="1"/>
</dbReference>
<accession>A0A4V6CSY4</accession>